<accession>A0A975EQR4</accession>
<dbReference type="SUPFAM" id="SSF48452">
    <property type="entry name" value="TPR-like"/>
    <property type="match status" value="1"/>
</dbReference>
<dbReference type="RefSeq" id="WP_209357163.1">
    <property type="nucleotide sequence ID" value="NZ_CP060010.1"/>
</dbReference>
<protein>
    <submittedName>
        <fullName evidence="2">Tetratricopeptide repeat protein</fullName>
    </submittedName>
</protein>
<evidence type="ECO:0000256" key="1">
    <source>
        <dbReference type="PROSITE-ProRule" id="PRU00339"/>
    </source>
</evidence>
<dbReference type="Gene3D" id="1.25.40.10">
    <property type="entry name" value="Tetratricopeptide repeat domain"/>
    <property type="match status" value="1"/>
</dbReference>
<organism evidence="2 3">
    <name type="scientific">Cognatishimia activa</name>
    <dbReference type="NCBI Taxonomy" id="1715691"/>
    <lineage>
        <taxon>Bacteria</taxon>
        <taxon>Pseudomonadati</taxon>
        <taxon>Pseudomonadota</taxon>
        <taxon>Alphaproteobacteria</taxon>
        <taxon>Rhodobacterales</taxon>
        <taxon>Paracoccaceae</taxon>
        <taxon>Cognatishimia</taxon>
    </lineage>
</organism>
<feature type="repeat" description="TPR" evidence="1">
    <location>
        <begin position="113"/>
        <end position="146"/>
    </location>
</feature>
<dbReference type="Pfam" id="PF13432">
    <property type="entry name" value="TPR_16"/>
    <property type="match status" value="1"/>
</dbReference>
<dbReference type="InterPro" id="IPR019734">
    <property type="entry name" value="TPR_rpt"/>
</dbReference>
<dbReference type="PROSITE" id="PS50005">
    <property type="entry name" value="TPR"/>
    <property type="match status" value="1"/>
</dbReference>
<name>A0A975EQR4_9RHOB</name>
<dbReference type="InterPro" id="IPR011990">
    <property type="entry name" value="TPR-like_helical_dom_sf"/>
</dbReference>
<dbReference type="PROSITE" id="PS51257">
    <property type="entry name" value="PROKAR_LIPOPROTEIN"/>
    <property type="match status" value="1"/>
</dbReference>
<dbReference type="Proteomes" id="UP000665026">
    <property type="component" value="Chromosome"/>
</dbReference>
<proteinExistence type="predicted"/>
<dbReference type="EMBL" id="CP060010">
    <property type="protein sequence ID" value="QTN36464.1"/>
    <property type="molecule type" value="Genomic_DNA"/>
</dbReference>
<reference evidence="2" key="1">
    <citation type="submission" date="2020-07" db="EMBL/GenBank/DDBJ databases">
        <title>Genome sequences of bacteria associated with the marine, planktonic diatom Thalassiosira profunda strain ECT2AJA-044.</title>
        <authorList>
            <person name="Gargas C.B."/>
            <person name="Roberts W.R."/>
            <person name="Alverson A.J."/>
        </authorList>
    </citation>
    <scope>NUCLEOTIDE SEQUENCE</scope>
    <source>
        <strain evidence="2">ECT2AJA-044</strain>
    </source>
</reference>
<sequence>MTRHLGTGSLAPLFFILTLAACDTGGLGASKDSPFAPDIDTRAEAVDPLLVGHRLMEAREYELALKSYTRAAGQQGFTAEVLASLATANIGLGRLGQAETQLRQAIEADETRPEIWNNLGVVLMERGETAEAAQIFRKAYAMDNGQSDSVRDNLRLALAKLENSAYDGEQLDQEFKLVRLGNGGYLLTGAP</sequence>
<dbReference type="AlphaFoldDB" id="A0A975EQR4"/>
<dbReference type="SMART" id="SM00028">
    <property type="entry name" value="TPR"/>
    <property type="match status" value="2"/>
</dbReference>
<dbReference type="KEGG" id="cact:HZ995_02805"/>
<keyword evidence="1" id="KW-0802">TPR repeat</keyword>
<evidence type="ECO:0000313" key="3">
    <source>
        <dbReference type="Proteomes" id="UP000665026"/>
    </source>
</evidence>
<gene>
    <name evidence="2" type="ORF">HZ995_02805</name>
</gene>
<evidence type="ECO:0000313" key="2">
    <source>
        <dbReference type="EMBL" id="QTN36464.1"/>
    </source>
</evidence>